<accession>A0A1Y0B011</accession>
<keyword evidence="1" id="KW-0496">Mitochondrion</keyword>
<evidence type="ECO:0000313" key="1">
    <source>
        <dbReference type="EMBL" id="ART30733.1"/>
    </source>
</evidence>
<dbReference type="AlphaFoldDB" id="A0A1Y0B011"/>
<protein>
    <submittedName>
        <fullName evidence="1">Uncharacterized protein</fullName>
    </submittedName>
</protein>
<name>A0A1Y0B011_9LAMI</name>
<geneLocation type="mitochondrion" evidence="1"/>
<organism evidence="1">
    <name type="scientific">Utricularia reniformis</name>
    <dbReference type="NCBI Taxonomy" id="192314"/>
    <lineage>
        <taxon>Eukaryota</taxon>
        <taxon>Viridiplantae</taxon>
        <taxon>Streptophyta</taxon>
        <taxon>Embryophyta</taxon>
        <taxon>Tracheophyta</taxon>
        <taxon>Spermatophyta</taxon>
        <taxon>Magnoliopsida</taxon>
        <taxon>eudicotyledons</taxon>
        <taxon>Gunneridae</taxon>
        <taxon>Pentapetalae</taxon>
        <taxon>asterids</taxon>
        <taxon>lamiids</taxon>
        <taxon>Lamiales</taxon>
        <taxon>Lentibulariaceae</taxon>
        <taxon>Utricularia</taxon>
    </lineage>
</organism>
<reference evidence="1" key="1">
    <citation type="submission" date="2017-03" db="EMBL/GenBank/DDBJ databases">
        <title>The mitochondrial genome of the carnivorous plant Utricularia reniformis (Lentibulariaceae): structure, comparative analysis and evolutionary landmarks.</title>
        <authorList>
            <person name="Silva S.R."/>
            <person name="Alvarenga D.O."/>
            <person name="Michael T.P."/>
            <person name="Miranda V.F.O."/>
            <person name="Varani A.M."/>
        </authorList>
    </citation>
    <scope>NUCLEOTIDE SEQUENCE</scope>
</reference>
<dbReference type="EMBL" id="KY774314">
    <property type="protein sequence ID" value="ART30733.1"/>
    <property type="molecule type" value="Genomic_DNA"/>
</dbReference>
<proteinExistence type="predicted"/>
<gene>
    <name evidence="1" type="ORF">AEK19_MT0476</name>
</gene>
<sequence length="32" mass="3618">MPSQLNRSWIMACVRSPQFTISFNGRMKGGCN</sequence>